<dbReference type="Pfam" id="PF10433">
    <property type="entry name" value="Beta-prop_RSE1_1st"/>
    <property type="match status" value="1"/>
</dbReference>
<dbReference type="InterPro" id="IPR050358">
    <property type="entry name" value="RSE1/DDB1/CFT1"/>
</dbReference>
<dbReference type="GO" id="GO:0005847">
    <property type="term" value="C:mRNA cleavage and polyadenylation specificity factor complex"/>
    <property type="evidence" value="ECO:0007669"/>
    <property type="project" value="EnsemblFungi"/>
</dbReference>
<protein>
    <submittedName>
        <fullName evidence="6">Uncharacterized protein</fullName>
    </submittedName>
</protein>
<dbReference type="OrthoDB" id="6109at2759"/>
<keyword evidence="2" id="KW-0539">Nucleus</keyword>
<evidence type="ECO:0000259" key="4">
    <source>
        <dbReference type="Pfam" id="PF10433"/>
    </source>
</evidence>
<dbReference type="EMBL" id="AFWA02000001">
    <property type="protein sequence ID" value="EMR11415.1"/>
    <property type="molecule type" value="Genomic_DNA"/>
</dbReference>
<proteinExistence type="predicted"/>
<dbReference type="RefSeq" id="XP_007872316.1">
    <property type="nucleotide sequence ID" value="XM_007874125.1"/>
</dbReference>
<evidence type="ECO:0000259" key="5">
    <source>
        <dbReference type="Pfam" id="PF23726"/>
    </source>
</evidence>
<reference evidence="7" key="1">
    <citation type="journal article" date="2016" name="Nat. Commun.">
        <title>Genome analysis of three Pneumocystis species reveals adaptation mechanisms to life exclusively in mammalian hosts.</title>
        <authorList>
            <person name="Ma L."/>
            <person name="Chen Z."/>
            <person name="Huang D.W."/>
            <person name="Kutty G."/>
            <person name="Ishihara M."/>
            <person name="Wang H."/>
            <person name="Abouelleil A."/>
            <person name="Bishop L."/>
            <person name="Davey E."/>
            <person name="Deng R."/>
            <person name="Deng X."/>
            <person name="Fan L."/>
            <person name="Fantoni G."/>
            <person name="Fitzgerald M."/>
            <person name="Gogineni E."/>
            <person name="Goldberg J.M."/>
            <person name="Handley G."/>
            <person name="Hu X."/>
            <person name="Huber C."/>
            <person name="Jiao X."/>
            <person name="Jones K."/>
            <person name="Levin J.Z."/>
            <person name="Liu Y."/>
            <person name="Macdonald P."/>
            <person name="Melnikov A."/>
            <person name="Raley C."/>
            <person name="Sassi M."/>
            <person name="Sherman B.T."/>
            <person name="Song X."/>
            <person name="Sykes S."/>
            <person name="Tran B."/>
            <person name="Walsh L."/>
            <person name="Xia Y."/>
            <person name="Yang J."/>
            <person name="Young S."/>
            <person name="Zeng Q."/>
            <person name="Zheng X."/>
            <person name="Stephens R."/>
            <person name="Nusbaum C."/>
            <person name="Birren B.W."/>
            <person name="Azadi P."/>
            <person name="Lempicki R.A."/>
            <person name="Cuomo C.A."/>
            <person name="Kovacs J.A."/>
        </authorList>
    </citation>
    <scope>NUCLEOTIDE SEQUENCE [LARGE SCALE GENOMIC DNA]</scope>
    <source>
        <strain evidence="7">B123</strain>
    </source>
</reference>
<dbReference type="Pfam" id="PF03178">
    <property type="entry name" value="CPSF_A"/>
    <property type="match status" value="1"/>
</dbReference>
<evidence type="ECO:0000259" key="3">
    <source>
        <dbReference type="Pfam" id="PF03178"/>
    </source>
</evidence>
<evidence type="ECO:0000256" key="2">
    <source>
        <dbReference type="ARBA" id="ARBA00023242"/>
    </source>
</evidence>
<feature type="domain" description="RSE1/DDB1/CPSF1 C-terminal" evidence="3">
    <location>
        <begin position="1062"/>
        <end position="1396"/>
    </location>
</feature>
<evidence type="ECO:0000256" key="1">
    <source>
        <dbReference type="ARBA" id="ARBA00004123"/>
    </source>
</evidence>
<dbReference type="eggNOG" id="KOG1896">
    <property type="taxonomic scope" value="Eukaryota"/>
</dbReference>
<name>M7PC05_PNEMU</name>
<dbReference type="GO" id="GO:0003676">
    <property type="term" value="F:nucleic acid binding"/>
    <property type="evidence" value="ECO:0007669"/>
    <property type="project" value="InterPro"/>
</dbReference>
<dbReference type="Pfam" id="PF23726">
    <property type="entry name" value="Beta-prop_RSE1_2nd"/>
    <property type="match status" value="1"/>
</dbReference>
<feature type="domain" description="RSE1/DDB1/CPSF1 second beta-propeller" evidence="5">
    <location>
        <begin position="545"/>
        <end position="991"/>
    </location>
</feature>
<dbReference type="GeneID" id="19894136"/>
<comment type="subcellular location">
    <subcellularLocation>
        <location evidence="1">Nucleus</location>
    </subcellularLocation>
</comment>
<dbReference type="HOGENOM" id="CLU_002414_0_0_1"/>
<sequence>MSMIYVPFMESMAIEHVLALQFISNEENLIVGRSNRLQIYSLLKEKKEGRQFYYKSEILPSLHVRENQEDFLGTDVKLEPSRLETVWSLFLVYETELYGEITSMTKVRTKDYDKTKRECILVAFRDAKVSLLEWDASSFGISTVSIHFYEKEEYRSSLSPEFNAQLIMDPSYRCATLRFYGDMFAIIPFRQKDILSLDDDIMNITQDSETASQLPYYSSSVISSRQMHEGISHIIDCGYLYDYREPTLAILYSAFQTSTGLLPYRQDTVSFTAVTLDLQQKASTAIYTVDRLPYDLFSILPLPNPIGGSLLIGNNELIHIDQAACVKAVSVNSFAKKCTHLDFVENYDLDLKLSGAVATYLASSPEQPGVVLLVIENGQFVQVGFRLDGRAISSLIVKVLDQGPKNDFFSSKASCMTLLNKELLFVGSKFSNGVLLGWKRQSEIVERILSEPRVIFDEDREILNDLYGDSLDIIDNSQILSEKEVFGDIQFCLFDSLCSFGPIVDAAIGNSFLPYGDQHTVFDLVTATGKNKTGSINIFKKSIQPDVIGSFNFVDCYGLWTVSLRSSGIEDFMDDSSSLRDNFDNYFFISKLEESLIFTVGESFDEVQNTEFDTRGNIIEVGTVFDHTRIVQVSCDSVRIYDSDISLTQYVSMSDKENPLNETIIFASIMDPYILLKLQSNQFCILFAKHDSKEIVQLFFPKALKNEKIISACFFSPQGIMNQSFDNYFTNNNISNDIKYLFLKKKESNENNDIRFQEIHMNSFNDNDIYILKSSNPLLKFFCFILFQNNVLKIHALPSMDCVFVSSNFSILPKIIQNSINDENTYEIYENKIREILVTSLNNRMDEPYILVRTEWENVIIYKGFLYTENNSASFPLRFLKIDLFKSSTDIFTVHNCQSSDIQVNNSNNLKNNLNELHQKSMVPFGGKNDIRCVYVGGTSSYFIIKTPHSLPHLFPVNIKNKIVRFSSFNTLNYENGFIYSDSENIINIGKLSDDYIYNESLAIKNVVIGKTVTSIAYHLSKHVYAICTSEMEEYEVLDEDNELLFEHENDPSALPKLPHGFLELLSPKTWEVIDRYSFAKNEAAVTIKSVNLEVSEHTKVRKEFIAVGTGIFRGEDLAMRGSTYLFEIVDVIPEPNKPETNKKMKLICREEVKGVVSAICDINGYLLSAQRQKVIVRSLENDERLVGTAFIDLNMYVSVAKSIRDLLLFGDIMKSICFVGFSEEPYKMVLFGKDHSSISVSSAEFLVDNEHLYFVVGDDDGNIHVFNYDPENSQSLFGQKLLKRGDFHAGSQIRSILMLPKQSFQENISDSEEILSSKNQDSLCLCISDNGAMGLLILLPEKIYRRLYFIQGQLINTEDKIAGLNPITYRISTYINKTSNPARGILDGKLLYQYNNLQIDRQQDMARKSGAPVATIIYDLLKIDYSFGYL</sequence>
<dbReference type="STRING" id="1069680.M7PC05"/>
<evidence type="ECO:0000313" key="6">
    <source>
        <dbReference type="EMBL" id="EMR11415.1"/>
    </source>
</evidence>
<dbReference type="InterPro" id="IPR058543">
    <property type="entry name" value="Beta-prop_RSE1/DDB1/CPSF1_2nd"/>
</dbReference>
<dbReference type="OMA" id="PMTKFKL"/>
<dbReference type="Gene3D" id="2.130.10.10">
    <property type="entry name" value="YVTN repeat-like/Quinoprotein amine dehydrogenase"/>
    <property type="match status" value="2"/>
</dbReference>
<keyword evidence="7" id="KW-1185">Reference proteome</keyword>
<dbReference type="PANTHER" id="PTHR10644">
    <property type="entry name" value="DNA REPAIR/RNA PROCESSING CPSF FAMILY"/>
    <property type="match status" value="1"/>
</dbReference>
<gene>
    <name evidence="6" type="ORF">PNEG_00438</name>
</gene>
<dbReference type="InterPro" id="IPR015943">
    <property type="entry name" value="WD40/YVTN_repeat-like_dom_sf"/>
</dbReference>
<organism evidence="6 7">
    <name type="scientific">Pneumocystis murina (strain B123)</name>
    <name type="common">Mouse pneumocystis pneumonia agent</name>
    <name type="synonym">Pneumocystis carinii f. sp. muris</name>
    <dbReference type="NCBI Taxonomy" id="1069680"/>
    <lineage>
        <taxon>Eukaryota</taxon>
        <taxon>Fungi</taxon>
        <taxon>Dikarya</taxon>
        <taxon>Ascomycota</taxon>
        <taxon>Taphrinomycotina</taxon>
        <taxon>Pneumocystomycetes</taxon>
        <taxon>Pneumocystaceae</taxon>
        <taxon>Pneumocystis</taxon>
    </lineage>
</organism>
<evidence type="ECO:0000313" key="7">
    <source>
        <dbReference type="Proteomes" id="UP000011958"/>
    </source>
</evidence>
<dbReference type="InterPro" id="IPR018846">
    <property type="entry name" value="Beta-prop_RSE1/DDB1/CPSF1_1st"/>
</dbReference>
<accession>M7PC05</accession>
<dbReference type="VEuPathDB" id="FungiDB:PNEG_00438"/>
<dbReference type="Proteomes" id="UP000011958">
    <property type="component" value="Unassembled WGS sequence"/>
</dbReference>
<comment type="caution">
    <text evidence="6">The sequence shown here is derived from an EMBL/GenBank/DDBJ whole genome shotgun (WGS) entry which is preliminary data.</text>
</comment>
<feature type="domain" description="RSE1/DDB1/CPSF1 first beta-propeller" evidence="4">
    <location>
        <begin position="86"/>
        <end position="443"/>
    </location>
</feature>
<dbReference type="InterPro" id="IPR004871">
    <property type="entry name" value="RSE1/DDB1/CPSF1_C"/>
</dbReference>